<evidence type="ECO:0000256" key="5">
    <source>
        <dbReference type="ARBA" id="ARBA00022842"/>
    </source>
</evidence>
<dbReference type="GO" id="GO:0046872">
    <property type="term" value="F:metal ion binding"/>
    <property type="evidence" value="ECO:0007669"/>
    <property type="project" value="UniProtKB-KW"/>
</dbReference>
<evidence type="ECO:0000256" key="2">
    <source>
        <dbReference type="ARBA" id="ARBA00005582"/>
    </source>
</evidence>
<dbReference type="CDD" id="cd04697">
    <property type="entry name" value="NUDIX_Hydrolase"/>
    <property type="match status" value="1"/>
</dbReference>
<dbReference type="Gene3D" id="3.90.79.10">
    <property type="entry name" value="Nucleoside Triphosphate Pyrophosphohydrolase"/>
    <property type="match status" value="1"/>
</dbReference>
<feature type="domain" description="Nudix hydrolase" evidence="7">
    <location>
        <begin position="31"/>
        <end position="162"/>
    </location>
</feature>
<sequence length="175" mass="19553">MASCDEIITLVNEQNQVIGEVERSAMRFGVDIHRVSFILVFLGEQHLLVQKRTDNKAFCPGYYGVTTGGVVAAGESYEYCAERELEEEIGVALPLNDHGLFFTEGEGYRIWGKVFSCYYCPRQHGELTLQPSEVASVHEMSIKEILHNPKGLPFVPDAMAALHHYLETVACESLV</sequence>
<evidence type="ECO:0000256" key="6">
    <source>
        <dbReference type="PIRSR" id="PIRSR017340-1"/>
    </source>
</evidence>
<dbReference type="EMBL" id="VFRR01000020">
    <property type="protein sequence ID" value="TPE50314.1"/>
    <property type="molecule type" value="Genomic_DNA"/>
</dbReference>
<dbReference type="SUPFAM" id="SSF55811">
    <property type="entry name" value="Nudix"/>
    <property type="match status" value="1"/>
</dbReference>
<name>A0A501WQF4_9GAMM</name>
<dbReference type="GO" id="GO:0016817">
    <property type="term" value="F:hydrolase activity, acting on acid anhydrides"/>
    <property type="evidence" value="ECO:0007669"/>
    <property type="project" value="InterPro"/>
</dbReference>
<keyword evidence="3 6" id="KW-0479">Metal-binding</keyword>
<accession>A0A501WQF4</accession>
<dbReference type="InterPro" id="IPR000086">
    <property type="entry name" value="NUDIX_hydrolase_dom"/>
</dbReference>
<dbReference type="InterPro" id="IPR020084">
    <property type="entry name" value="NUDIX_hydrolase_CS"/>
</dbReference>
<dbReference type="InterPro" id="IPR024195">
    <property type="entry name" value="NUDIX_hydrolase_YfcD_pred"/>
</dbReference>
<evidence type="ECO:0000256" key="4">
    <source>
        <dbReference type="ARBA" id="ARBA00022801"/>
    </source>
</evidence>
<feature type="binding site" evidence="6">
    <location>
        <position position="88"/>
    </location>
    <ligand>
        <name>Mg(2+)</name>
        <dbReference type="ChEBI" id="CHEBI:18420"/>
    </ligand>
</feature>
<reference evidence="8 9" key="1">
    <citation type="submission" date="2019-06" db="EMBL/GenBank/DDBJ databases">
        <title>A novel bacterium of genus Marinomonas, isolated from coastal sand.</title>
        <authorList>
            <person name="Huang H."/>
            <person name="Mo K."/>
            <person name="Hu Y."/>
        </authorList>
    </citation>
    <scope>NUCLEOTIDE SEQUENCE [LARGE SCALE GENOMIC DNA]</scope>
    <source>
        <strain evidence="8 9">HB171799</strain>
    </source>
</reference>
<dbReference type="PROSITE" id="PS00893">
    <property type="entry name" value="NUDIX_BOX"/>
    <property type="match status" value="1"/>
</dbReference>
<dbReference type="PANTHER" id="PTHR10885:SF0">
    <property type="entry name" value="ISOPENTENYL-DIPHOSPHATE DELTA-ISOMERASE"/>
    <property type="match status" value="1"/>
</dbReference>
<dbReference type="InterPro" id="IPR015797">
    <property type="entry name" value="NUDIX_hydrolase-like_dom_sf"/>
</dbReference>
<comment type="caution">
    <text evidence="8">The sequence shown here is derived from an EMBL/GenBank/DDBJ whole genome shotgun (WGS) entry which is preliminary data.</text>
</comment>
<dbReference type="PROSITE" id="PS51462">
    <property type="entry name" value="NUDIX"/>
    <property type="match status" value="1"/>
</dbReference>
<dbReference type="RefSeq" id="WP_140589172.1">
    <property type="nucleotide sequence ID" value="NZ_VFRR01000020.1"/>
</dbReference>
<evidence type="ECO:0000256" key="1">
    <source>
        <dbReference type="ARBA" id="ARBA00001946"/>
    </source>
</evidence>
<gene>
    <name evidence="8" type="ORF">FJM67_10730</name>
</gene>
<organism evidence="8 9">
    <name type="scientific">Maribrevibacterium harenarium</name>
    <dbReference type="NCBI Taxonomy" id="2589817"/>
    <lineage>
        <taxon>Bacteria</taxon>
        <taxon>Pseudomonadati</taxon>
        <taxon>Pseudomonadota</taxon>
        <taxon>Gammaproteobacteria</taxon>
        <taxon>Oceanospirillales</taxon>
        <taxon>Oceanospirillaceae</taxon>
        <taxon>Maribrevibacterium</taxon>
    </lineage>
</organism>
<dbReference type="AlphaFoldDB" id="A0A501WQF4"/>
<comment type="cofactor">
    <cofactor evidence="1">
        <name>Mg(2+)</name>
        <dbReference type="ChEBI" id="CHEBI:18420"/>
    </cofactor>
</comment>
<evidence type="ECO:0000313" key="8">
    <source>
        <dbReference type="EMBL" id="TPE50314.1"/>
    </source>
</evidence>
<keyword evidence="9" id="KW-1185">Reference proteome</keyword>
<proteinExistence type="inferred from homology"/>
<dbReference type="PANTHER" id="PTHR10885">
    <property type="entry name" value="ISOPENTENYL-DIPHOSPHATE DELTA-ISOMERASE"/>
    <property type="match status" value="1"/>
</dbReference>
<dbReference type="Proteomes" id="UP000315901">
    <property type="component" value="Unassembled WGS sequence"/>
</dbReference>
<evidence type="ECO:0000256" key="3">
    <source>
        <dbReference type="ARBA" id="ARBA00022723"/>
    </source>
</evidence>
<evidence type="ECO:0000313" key="9">
    <source>
        <dbReference type="Proteomes" id="UP000315901"/>
    </source>
</evidence>
<dbReference type="Pfam" id="PF00293">
    <property type="entry name" value="NUDIX"/>
    <property type="match status" value="1"/>
</dbReference>
<evidence type="ECO:0000259" key="7">
    <source>
        <dbReference type="PROSITE" id="PS51462"/>
    </source>
</evidence>
<dbReference type="PIRSF" id="PIRSF017340">
    <property type="entry name" value="Nudix_hydro"/>
    <property type="match status" value="1"/>
</dbReference>
<keyword evidence="5 6" id="KW-0460">Magnesium</keyword>
<protein>
    <submittedName>
        <fullName evidence="8">NUDIX domain-containing protein</fullName>
    </submittedName>
</protein>
<comment type="similarity">
    <text evidence="2">Belongs to the Nudix hydrolase family.</text>
</comment>
<dbReference type="OrthoDB" id="517136at2"/>
<feature type="binding site" evidence="6">
    <location>
        <position position="84"/>
    </location>
    <ligand>
        <name>Mg(2+)</name>
        <dbReference type="ChEBI" id="CHEBI:18420"/>
    </ligand>
</feature>
<keyword evidence="4" id="KW-0378">Hydrolase</keyword>